<name>A0ABD3APJ2_9GENT</name>
<sequence>MYLPPRATSAAPGHRPGRWAAAPPSSFADSWFGHGASEFRHRPLAAVKICCRSCNAVLLLPLCDIAVYRCSYHSDFKEHDDEEKLYQDGGLSNSSKIATT</sequence>
<feature type="region of interest" description="Disordered" evidence="1">
    <location>
        <begin position="1"/>
        <end position="21"/>
    </location>
</feature>
<reference evidence="2 3" key="1">
    <citation type="submission" date="2024-11" db="EMBL/GenBank/DDBJ databases">
        <title>A near-complete genome assembly of Cinchona calisaya.</title>
        <authorList>
            <person name="Lian D.C."/>
            <person name="Zhao X.W."/>
            <person name="Wei L."/>
        </authorList>
    </citation>
    <scope>NUCLEOTIDE SEQUENCE [LARGE SCALE GENOMIC DNA]</scope>
    <source>
        <tissue evidence="2">Nenye</tissue>
    </source>
</reference>
<comment type="caution">
    <text evidence="2">The sequence shown here is derived from an EMBL/GenBank/DDBJ whole genome shotgun (WGS) entry which is preliminary data.</text>
</comment>
<evidence type="ECO:0000256" key="1">
    <source>
        <dbReference type="SAM" id="MobiDB-lite"/>
    </source>
</evidence>
<protein>
    <submittedName>
        <fullName evidence="2">Uncharacterized protein</fullName>
    </submittedName>
</protein>
<accession>A0ABD3APJ2</accession>
<keyword evidence="3" id="KW-1185">Reference proteome</keyword>
<dbReference type="EMBL" id="JBJUIK010000003">
    <property type="protein sequence ID" value="KAL3533098.1"/>
    <property type="molecule type" value="Genomic_DNA"/>
</dbReference>
<dbReference type="Proteomes" id="UP001630127">
    <property type="component" value="Unassembled WGS sequence"/>
</dbReference>
<gene>
    <name evidence="2" type="ORF">ACH5RR_006619</name>
</gene>
<evidence type="ECO:0000313" key="2">
    <source>
        <dbReference type="EMBL" id="KAL3533098.1"/>
    </source>
</evidence>
<proteinExistence type="predicted"/>
<evidence type="ECO:0000313" key="3">
    <source>
        <dbReference type="Proteomes" id="UP001630127"/>
    </source>
</evidence>
<organism evidence="2 3">
    <name type="scientific">Cinchona calisaya</name>
    <dbReference type="NCBI Taxonomy" id="153742"/>
    <lineage>
        <taxon>Eukaryota</taxon>
        <taxon>Viridiplantae</taxon>
        <taxon>Streptophyta</taxon>
        <taxon>Embryophyta</taxon>
        <taxon>Tracheophyta</taxon>
        <taxon>Spermatophyta</taxon>
        <taxon>Magnoliopsida</taxon>
        <taxon>eudicotyledons</taxon>
        <taxon>Gunneridae</taxon>
        <taxon>Pentapetalae</taxon>
        <taxon>asterids</taxon>
        <taxon>lamiids</taxon>
        <taxon>Gentianales</taxon>
        <taxon>Rubiaceae</taxon>
        <taxon>Cinchonoideae</taxon>
        <taxon>Cinchoneae</taxon>
        <taxon>Cinchona</taxon>
    </lineage>
</organism>
<dbReference type="AlphaFoldDB" id="A0ABD3APJ2"/>